<evidence type="ECO:0000313" key="2">
    <source>
        <dbReference type="Proteomes" id="UP000249123"/>
    </source>
</evidence>
<comment type="caution">
    <text evidence="1">The sequence shown here is derived from an EMBL/GenBank/DDBJ whole genome shotgun (WGS) entry which is preliminary data.</text>
</comment>
<evidence type="ECO:0000313" key="1">
    <source>
        <dbReference type="EMBL" id="RAN32689.1"/>
    </source>
</evidence>
<dbReference type="OrthoDB" id="7615991at2"/>
<dbReference type="Proteomes" id="UP000249123">
    <property type="component" value="Unassembled WGS sequence"/>
</dbReference>
<dbReference type="RefSeq" id="WP_034827135.1">
    <property type="nucleotide sequence ID" value="NZ_AWFB01000029.1"/>
</dbReference>
<proteinExistence type="predicted"/>
<sequence>MNNGNILVVAHGEKRGRCVPTGDAFLRRLAMTDNPLLMDIRIHRTGTGKPDLTNVSLVIFWLGDPLKQKYPECYLEALEVATAAQDAGIKIINHPDALSMTTKSRQAHIWHEHDVPSARGVAVQHASELTSAIEQVGFPCLMRSDQEHAQRNVIRITSKSDAERVNLEALLPAVVLKCYDVRDEYRSVGWDSDSLFYRFHHKARAIVFQDRVIGSHLFFSKDCIVGLSNSLFAREERPRRNFARRLGYHRHLLNEMIGLDKKYFAEVPKGHEELVKAVAVMGLDFAAVDYSLRPNGSILIWEANPYFYLPDGRDSVLSAQRDAVARVNQSFDWIADNIARMKADRPALTIVSSQ</sequence>
<name>A0A062U2L2_9PROT</name>
<dbReference type="GO" id="GO:0005737">
    <property type="term" value="C:cytoplasm"/>
    <property type="evidence" value="ECO:0007669"/>
    <property type="project" value="TreeGrafter"/>
</dbReference>
<keyword evidence="2" id="KW-1185">Reference proteome</keyword>
<dbReference type="GO" id="GO:0009432">
    <property type="term" value="P:SOS response"/>
    <property type="evidence" value="ECO:0007669"/>
    <property type="project" value="TreeGrafter"/>
</dbReference>
<dbReference type="PANTHER" id="PTHR21621:SF0">
    <property type="entry name" value="BETA-CITRYLGLUTAMATE SYNTHASE B-RELATED"/>
    <property type="match status" value="1"/>
</dbReference>
<dbReference type="InterPro" id="IPR013815">
    <property type="entry name" value="ATP_grasp_subdomain_1"/>
</dbReference>
<dbReference type="AlphaFoldDB" id="A0A062U2L2"/>
<protein>
    <submittedName>
        <fullName evidence="1">Uncharacterized protein</fullName>
    </submittedName>
</protein>
<gene>
    <name evidence="1" type="ORF">HY3_14415</name>
</gene>
<dbReference type="GO" id="GO:0018169">
    <property type="term" value="F:ribosomal S6-glutamic acid ligase activity"/>
    <property type="evidence" value="ECO:0007669"/>
    <property type="project" value="TreeGrafter"/>
</dbReference>
<accession>A0A062U2L2</accession>
<dbReference type="PANTHER" id="PTHR21621">
    <property type="entry name" value="RIBOSOMAL PROTEIN S6 MODIFICATION PROTEIN"/>
    <property type="match status" value="1"/>
</dbReference>
<dbReference type="GO" id="GO:0005524">
    <property type="term" value="F:ATP binding"/>
    <property type="evidence" value="ECO:0007669"/>
    <property type="project" value="InterPro"/>
</dbReference>
<dbReference type="SUPFAM" id="SSF56059">
    <property type="entry name" value="Glutathione synthetase ATP-binding domain-like"/>
    <property type="match status" value="1"/>
</dbReference>
<reference evidence="1 2" key="1">
    <citation type="submission" date="2013-04" db="EMBL/GenBank/DDBJ databases">
        <title>Hyphomonas sp. T24B3 Genome Sequencing.</title>
        <authorList>
            <person name="Lai Q."/>
            <person name="Shao Z."/>
        </authorList>
    </citation>
    <scope>NUCLEOTIDE SEQUENCE [LARGE SCALE GENOMIC DNA]</scope>
    <source>
        <strain evidence="1 2">T24B3</strain>
    </source>
</reference>
<organism evidence="1 2">
    <name type="scientific">Hyphomonas pacifica</name>
    <dbReference type="NCBI Taxonomy" id="1280941"/>
    <lineage>
        <taxon>Bacteria</taxon>
        <taxon>Pseudomonadati</taxon>
        <taxon>Pseudomonadota</taxon>
        <taxon>Alphaproteobacteria</taxon>
        <taxon>Hyphomonadales</taxon>
        <taxon>Hyphomonadaceae</taxon>
        <taxon>Hyphomonas</taxon>
    </lineage>
</organism>
<dbReference type="EMBL" id="AWFB01000029">
    <property type="protein sequence ID" value="RAN32689.1"/>
    <property type="molecule type" value="Genomic_DNA"/>
</dbReference>
<dbReference type="Gene3D" id="3.30.1490.20">
    <property type="entry name" value="ATP-grasp fold, A domain"/>
    <property type="match status" value="1"/>
</dbReference>